<dbReference type="AlphaFoldDB" id="A0A1J5TY02"/>
<sequence length="68" mass="7932">MLNSSNIIDKNIKQSLYFDSFCQKVKFIYILLGTNTLNSPKPFANIWAIINTIFAISIFELEYNCENY</sequence>
<comment type="caution">
    <text evidence="1">The sequence shown here is derived from an EMBL/GenBank/DDBJ whole genome shotgun (WGS) entry which is preliminary data.</text>
</comment>
<name>A0A1J5TY02_9GAMM</name>
<proteinExistence type="predicted"/>
<dbReference type="EMBL" id="MIQH01000404">
    <property type="protein sequence ID" value="OIR25100.1"/>
    <property type="molecule type" value="Genomic_DNA"/>
</dbReference>
<dbReference type="Proteomes" id="UP000182798">
    <property type="component" value="Unassembled WGS sequence"/>
</dbReference>
<evidence type="ECO:0000313" key="1">
    <source>
        <dbReference type="EMBL" id="OIR25100.1"/>
    </source>
</evidence>
<evidence type="ECO:0000313" key="2">
    <source>
        <dbReference type="Proteomes" id="UP000182798"/>
    </source>
</evidence>
<accession>A0A1J5TY02</accession>
<organism evidence="1 2">
    <name type="scientific">Bathymodiolus thermophilus thioautotrophic gill symbiont</name>
    <dbReference type="NCBI Taxonomy" id="2360"/>
    <lineage>
        <taxon>Bacteria</taxon>
        <taxon>Pseudomonadati</taxon>
        <taxon>Pseudomonadota</taxon>
        <taxon>Gammaproteobacteria</taxon>
        <taxon>sulfur-oxidizing symbionts</taxon>
    </lineage>
</organism>
<protein>
    <submittedName>
        <fullName evidence="1">Uncharacterized protein</fullName>
    </submittedName>
</protein>
<reference evidence="2" key="1">
    <citation type="submission" date="2016-09" db="EMBL/GenBank/DDBJ databases">
        <title>Genome Sequence of Bathymodiolus thermophilus sulfur-oxidizing gill endosymbiont.</title>
        <authorList>
            <person name="Ponnudurai R."/>
            <person name="Kleiner M."/>
            <person name="Sayavedra L."/>
            <person name="Thuermer A."/>
            <person name="Felbeck H."/>
            <person name="Schlueter R."/>
            <person name="Schweder T."/>
            <person name="Markert S."/>
        </authorList>
    </citation>
    <scope>NUCLEOTIDE SEQUENCE [LARGE SCALE GENOMIC DNA]</scope>
    <source>
        <strain evidence="2">BAT/CrabSpa'14</strain>
    </source>
</reference>
<gene>
    <name evidence="1" type="ORF">BGC33_05530</name>
</gene>